<name>A0A1M6WEP1_9BURK</name>
<evidence type="ECO:0000313" key="3">
    <source>
        <dbReference type="Proteomes" id="UP000184395"/>
    </source>
</evidence>
<feature type="region of interest" description="Disordered" evidence="1">
    <location>
        <begin position="1"/>
        <end position="66"/>
    </location>
</feature>
<evidence type="ECO:0000313" key="2">
    <source>
        <dbReference type="EMBL" id="SHK92230.1"/>
    </source>
</evidence>
<sequence length="66" mass="7581">MSHAGCASHSPPQSSPVRAMRLPPDLLNLERQRRHHDPPERRKNLRQHANPVGRFRSHSCARFSHA</sequence>
<protein>
    <submittedName>
        <fullName evidence="2">Uncharacterized protein</fullName>
    </submittedName>
</protein>
<feature type="compositionally biased region" description="Basic residues" evidence="1">
    <location>
        <begin position="55"/>
        <end position="66"/>
    </location>
</feature>
<dbReference type="AlphaFoldDB" id="A0A1M6WEP1"/>
<dbReference type="EMBL" id="FRAB01000045">
    <property type="protein sequence ID" value="SHK92230.1"/>
    <property type="molecule type" value="Genomic_DNA"/>
</dbReference>
<proteinExistence type="predicted"/>
<accession>A0A1M6WEP1</accession>
<dbReference type="Proteomes" id="UP000184395">
    <property type="component" value="Unassembled WGS sequence"/>
</dbReference>
<evidence type="ECO:0000256" key="1">
    <source>
        <dbReference type="SAM" id="MobiDB-lite"/>
    </source>
</evidence>
<gene>
    <name evidence="2" type="ORF">SAMN05192548_104541</name>
</gene>
<organism evidence="2 3">
    <name type="scientific">Paraburkholderia terricola</name>
    <dbReference type="NCBI Taxonomy" id="169427"/>
    <lineage>
        <taxon>Bacteria</taxon>
        <taxon>Pseudomonadati</taxon>
        <taxon>Pseudomonadota</taxon>
        <taxon>Betaproteobacteria</taxon>
        <taxon>Burkholderiales</taxon>
        <taxon>Burkholderiaceae</taxon>
        <taxon>Paraburkholderia</taxon>
    </lineage>
</organism>
<reference evidence="2 3" key="1">
    <citation type="submission" date="2016-11" db="EMBL/GenBank/DDBJ databases">
        <authorList>
            <person name="Jaros S."/>
            <person name="Januszkiewicz K."/>
            <person name="Wedrychowicz H."/>
        </authorList>
    </citation>
    <scope>NUCLEOTIDE SEQUENCE [LARGE SCALE GENOMIC DNA]</scope>
    <source>
        <strain evidence="2 3">LMG 20594</strain>
    </source>
</reference>